<accession>W7HU72</accession>
<evidence type="ECO:0000313" key="3">
    <source>
        <dbReference type="Proteomes" id="UP000024837"/>
    </source>
</evidence>
<gene>
    <name evidence="2" type="ORF">DRE_02936</name>
</gene>
<keyword evidence="3" id="KW-1185">Reference proteome</keyword>
<sequence>MKSMSTNMQTTQTTMKEMVGLIGPDQVGNSRALDIPGPGKGRSSTWWKNWGPQFVTSKKSSTNEVLYSGGTIRHIDGKLCRVDLHSAFDIPPLGRPPDSSRHRAPDGFHTVTNPEPRGSEAPSRSLKQGLLVGIAGTGSEVHLEGNCFAYAASGTSSDYDMQVPSQTASLRPYARNRASSAISRTPHPGSSQFNAEDYINEVQDLYPSTLVGSREFSYHMPVSPHTCATRAGDSYASSDSHIPGSESENNLDRPESSYADTARDVSLLAPTSLQRSSSGTTPSPSASQTSKMECPLSEPAEGYTTNAFPRPLFAEPQLKPFTGLGAGKRPIESTLMPLGSGNSVSPRTERKLEDDILSYIGGYATSSDECSSSPQIEALRWVGHDGADQELGACEGLETEVDGHDRIECWRSNVTLAHFPEGPDTIEAGNRELESSRPTSERSIDVLPGAGEIRNHQAVNGPDLEASGLTRLPHTTHNRRCRSRKGRAERYEDLTGDCAMPDCAEGLDPQDEIRRLKEEVAAIVSWPQHASKVTNL</sequence>
<feature type="compositionally biased region" description="Basic and acidic residues" evidence="1">
    <location>
        <begin position="429"/>
        <end position="442"/>
    </location>
</feature>
<feature type="region of interest" description="Disordered" evidence="1">
    <location>
        <begin position="421"/>
        <end position="442"/>
    </location>
</feature>
<feature type="region of interest" description="Disordered" evidence="1">
    <location>
        <begin position="166"/>
        <end position="193"/>
    </location>
</feature>
<feature type="region of interest" description="Disordered" evidence="1">
    <location>
        <begin position="269"/>
        <end position="308"/>
    </location>
</feature>
<feature type="region of interest" description="Disordered" evidence="1">
    <location>
        <begin position="91"/>
        <end position="124"/>
    </location>
</feature>
<dbReference type="HOGENOM" id="CLU_508075_0_0_1"/>
<feature type="compositionally biased region" description="Polar residues" evidence="1">
    <location>
        <begin position="177"/>
        <end position="193"/>
    </location>
</feature>
<name>W7HU72_9PEZI</name>
<protein>
    <submittedName>
        <fullName evidence="2">Uncharacterized protein</fullName>
    </submittedName>
</protein>
<feature type="compositionally biased region" description="Low complexity" evidence="1">
    <location>
        <begin position="276"/>
        <end position="290"/>
    </location>
</feature>
<dbReference type="EMBL" id="KI966408">
    <property type="protein sequence ID" value="EWC47736.1"/>
    <property type="molecule type" value="Genomic_DNA"/>
</dbReference>
<dbReference type="AlphaFoldDB" id="W7HU72"/>
<evidence type="ECO:0000313" key="2">
    <source>
        <dbReference type="EMBL" id="EWC47736.1"/>
    </source>
</evidence>
<feature type="region of interest" description="Disordered" evidence="1">
    <location>
        <begin position="230"/>
        <end position="257"/>
    </location>
</feature>
<organism evidence="2 3">
    <name type="scientific">Drechslerella stenobrocha 248</name>
    <dbReference type="NCBI Taxonomy" id="1043628"/>
    <lineage>
        <taxon>Eukaryota</taxon>
        <taxon>Fungi</taxon>
        <taxon>Dikarya</taxon>
        <taxon>Ascomycota</taxon>
        <taxon>Pezizomycotina</taxon>
        <taxon>Orbiliomycetes</taxon>
        <taxon>Orbiliales</taxon>
        <taxon>Orbiliaceae</taxon>
        <taxon>Drechslerella</taxon>
    </lineage>
</organism>
<proteinExistence type="predicted"/>
<dbReference type="Proteomes" id="UP000024837">
    <property type="component" value="Unassembled WGS sequence"/>
</dbReference>
<evidence type="ECO:0000256" key="1">
    <source>
        <dbReference type="SAM" id="MobiDB-lite"/>
    </source>
</evidence>
<reference evidence="2 3" key="1">
    <citation type="submission" date="2013-05" db="EMBL/GenBank/DDBJ databases">
        <title>Drechslerella stenobrocha genome reveals carnivorous origination and mechanical trapping mechanism of predatory fungi.</title>
        <authorList>
            <person name="Liu X."/>
            <person name="Zhang W."/>
            <person name="Liu K."/>
        </authorList>
    </citation>
    <scope>NUCLEOTIDE SEQUENCE [LARGE SCALE GENOMIC DNA]</scope>
    <source>
        <strain evidence="2 3">248</strain>
    </source>
</reference>
<dbReference type="OrthoDB" id="5327216at2759"/>